<dbReference type="Proteomes" id="UP000034723">
    <property type="component" value="Chromosome"/>
</dbReference>
<dbReference type="AlphaFoldDB" id="A0A0F7IDZ2"/>
<dbReference type="KEGG" id="gah:GAH_01837"/>
<dbReference type="HOGENOM" id="CLU_1202589_0_0_2"/>
<dbReference type="Pfam" id="PF02653">
    <property type="entry name" value="BPD_transp_2"/>
    <property type="match status" value="1"/>
</dbReference>
<feature type="transmembrane region" description="Helical" evidence="6">
    <location>
        <begin position="181"/>
        <end position="201"/>
    </location>
</feature>
<feature type="transmembrane region" description="Helical" evidence="6">
    <location>
        <begin position="208"/>
        <end position="225"/>
    </location>
</feature>
<keyword evidence="2" id="KW-1003">Cell membrane</keyword>
<dbReference type="STRING" id="113653.GAH_01837"/>
<feature type="transmembrane region" description="Helical" evidence="6">
    <location>
        <begin position="6"/>
        <end position="23"/>
    </location>
</feature>
<reference evidence="7 8" key="1">
    <citation type="submission" date="2015-04" db="EMBL/GenBank/DDBJ databases">
        <title>The complete genome sequence of the hyperthermophilic, obligate iron-reducing archaeon Geoglobus ahangari strain 234T.</title>
        <authorList>
            <person name="Manzella M.P."/>
            <person name="Holmes D.E."/>
            <person name="Rocheleau J.M."/>
            <person name="Chung A."/>
            <person name="Reguera G."/>
            <person name="Kashefi K."/>
        </authorList>
    </citation>
    <scope>NUCLEOTIDE SEQUENCE [LARGE SCALE GENOMIC DNA]</scope>
    <source>
        <strain evidence="7 8">234</strain>
    </source>
</reference>
<dbReference type="InParanoid" id="A0A0F7IDZ2"/>
<evidence type="ECO:0000313" key="7">
    <source>
        <dbReference type="EMBL" id="AKG90885.1"/>
    </source>
</evidence>
<keyword evidence="8" id="KW-1185">Reference proteome</keyword>
<name>A0A0F7IDZ2_9EURY</name>
<feature type="transmembrane region" description="Helical" evidence="6">
    <location>
        <begin position="28"/>
        <end position="45"/>
    </location>
</feature>
<dbReference type="EMBL" id="CP011267">
    <property type="protein sequence ID" value="AKG90885.1"/>
    <property type="molecule type" value="Genomic_DNA"/>
</dbReference>
<feature type="transmembrane region" description="Helical" evidence="6">
    <location>
        <begin position="51"/>
        <end position="69"/>
    </location>
</feature>
<accession>A0A0F7IDZ2</accession>
<evidence type="ECO:0000256" key="2">
    <source>
        <dbReference type="ARBA" id="ARBA00022475"/>
    </source>
</evidence>
<sequence>MAVSFFLTSFILSIMALSVSLNFRVAKFLNLSLAGIFASGAYMAYFSGNPAIPVFSGFLLGYLLAFYILRICRSVIEATIASLGLGLLIERVLEIVHRSSYYYIVNSDLSTMIIPLGLAMFLGLLSIYISPLGLRLKYVESDVELAEMYGVDTERYITLTVAATSSVVMLSGYFYAGALAIGPAIGFGYLISGIIVSAIAAQLSFRGVWHYSAVFVLSMLMTRVLEVLV</sequence>
<protein>
    <submittedName>
        <fullName evidence="7">Branched-chain amino acid ABC-type transport system, permease component</fullName>
    </submittedName>
</protein>
<evidence type="ECO:0000256" key="4">
    <source>
        <dbReference type="ARBA" id="ARBA00022989"/>
    </source>
</evidence>
<evidence type="ECO:0000256" key="1">
    <source>
        <dbReference type="ARBA" id="ARBA00004651"/>
    </source>
</evidence>
<evidence type="ECO:0000256" key="6">
    <source>
        <dbReference type="SAM" id="Phobius"/>
    </source>
</evidence>
<feature type="transmembrane region" description="Helical" evidence="6">
    <location>
        <begin position="76"/>
        <end position="93"/>
    </location>
</feature>
<keyword evidence="5 6" id="KW-0472">Membrane</keyword>
<comment type="subcellular location">
    <subcellularLocation>
        <location evidence="1">Cell membrane</location>
        <topology evidence="1">Multi-pass membrane protein</topology>
    </subcellularLocation>
</comment>
<keyword evidence="3 6" id="KW-0812">Transmembrane</keyword>
<feature type="transmembrane region" description="Helical" evidence="6">
    <location>
        <begin position="113"/>
        <end position="134"/>
    </location>
</feature>
<evidence type="ECO:0000313" key="8">
    <source>
        <dbReference type="Proteomes" id="UP000034723"/>
    </source>
</evidence>
<dbReference type="InterPro" id="IPR001851">
    <property type="entry name" value="ABC_transp_permease"/>
</dbReference>
<dbReference type="GO" id="GO:0005886">
    <property type="term" value="C:plasma membrane"/>
    <property type="evidence" value="ECO:0007669"/>
    <property type="project" value="UniProtKB-SubCell"/>
</dbReference>
<proteinExistence type="predicted"/>
<gene>
    <name evidence="7" type="ORF">GAH_01837</name>
</gene>
<feature type="transmembrane region" description="Helical" evidence="6">
    <location>
        <begin position="155"/>
        <end position="175"/>
    </location>
</feature>
<evidence type="ECO:0000256" key="5">
    <source>
        <dbReference type="ARBA" id="ARBA00023136"/>
    </source>
</evidence>
<organism evidence="7 8">
    <name type="scientific">Geoglobus ahangari</name>
    <dbReference type="NCBI Taxonomy" id="113653"/>
    <lineage>
        <taxon>Archaea</taxon>
        <taxon>Methanobacteriati</taxon>
        <taxon>Methanobacteriota</taxon>
        <taxon>Archaeoglobi</taxon>
        <taxon>Archaeoglobales</taxon>
        <taxon>Archaeoglobaceae</taxon>
        <taxon>Geoglobus</taxon>
    </lineage>
</organism>
<evidence type="ECO:0000256" key="3">
    <source>
        <dbReference type="ARBA" id="ARBA00022692"/>
    </source>
</evidence>
<dbReference type="GO" id="GO:0022857">
    <property type="term" value="F:transmembrane transporter activity"/>
    <property type="evidence" value="ECO:0007669"/>
    <property type="project" value="InterPro"/>
</dbReference>
<keyword evidence="4 6" id="KW-1133">Transmembrane helix</keyword>